<dbReference type="InterPro" id="IPR011333">
    <property type="entry name" value="SKP1/BTB/POZ_sf"/>
</dbReference>
<dbReference type="SUPFAM" id="SSF54695">
    <property type="entry name" value="POZ domain"/>
    <property type="match status" value="1"/>
</dbReference>
<reference evidence="2" key="1">
    <citation type="journal article" date="2020" name="Cell">
        <title>Large-Scale Comparative Analyses of Tick Genomes Elucidate Their Genetic Diversity and Vector Capacities.</title>
        <authorList>
            <consortium name="Tick Genome and Microbiome Consortium (TIGMIC)"/>
            <person name="Jia N."/>
            <person name="Wang J."/>
            <person name="Shi W."/>
            <person name="Du L."/>
            <person name="Sun Y."/>
            <person name="Zhan W."/>
            <person name="Jiang J.F."/>
            <person name="Wang Q."/>
            <person name="Zhang B."/>
            <person name="Ji P."/>
            <person name="Bell-Sakyi L."/>
            <person name="Cui X.M."/>
            <person name="Yuan T.T."/>
            <person name="Jiang B.G."/>
            <person name="Yang W.F."/>
            <person name="Lam T.T."/>
            <person name="Chang Q.C."/>
            <person name="Ding S.J."/>
            <person name="Wang X.J."/>
            <person name="Zhu J.G."/>
            <person name="Ruan X.D."/>
            <person name="Zhao L."/>
            <person name="Wei J.T."/>
            <person name="Ye R.Z."/>
            <person name="Que T.C."/>
            <person name="Du C.H."/>
            <person name="Zhou Y.H."/>
            <person name="Cheng J.X."/>
            <person name="Dai P.F."/>
            <person name="Guo W.B."/>
            <person name="Han X.H."/>
            <person name="Huang E.J."/>
            <person name="Li L.F."/>
            <person name="Wei W."/>
            <person name="Gao Y.C."/>
            <person name="Liu J.Z."/>
            <person name="Shao H.Z."/>
            <person name="Wang X."/>
            <person name="Wang C.C."/>
            <person name="Yang T.C."/>
            <person name="Huo Q.B."/>
            <person name="Li W."/>
            <person name="Chen H.Y."/>
            <person name="Chen S.E."/>
            <person name="Zhou L.G."/>
            <person name="Ni X.B."/>
            <person name="Tian J.H."/>
            <person name="Sheng Y."/>
            <person name="Liu T."/>
            <person name="Pan Y.S."/>
            <person name="Xia L.Y."/>
            <person name="Li J."/>
            <person name="Zhao F."/>
            <person name="Cao W.C."/>
        </authorList>
    </citation>
    <scope>NUCLEOTIDE SEQUENCE</scope>
    <source>
        <strain evidence="2">Rsan-2018</strain>
    </source>
</reference>
<evidence type="ECO:0000259" key="1">
    <source>
        <dbReference type="Pfam" id="PF00651"/>
    </source>
</evidence>
<evidence type="ECO:0000313" key="2">
    <source>
        <dbReference type="EMBL" id="KAH7939906.1"/>
    </source>
</evidence>
<gene>
    <name evidence="2" type="ORF">HPB52_018889</name>
</gene>
<dbReference type="AlphaFoldDB" id="A0A9D4SQM7"/>
<dbReference type="Pfam" id="PF00651">
    <property type="entry name" value="BTB"/>
    <property type="match status" value="1"/>
</dbReference>
<sequence>MASGPAGAALACDHLLGRRPAVEMPMDPTIRPAANKDDRGDVTIWSDAAILFKDNGKRVDFAPGVAARSMPALREQRKKRQFCDIVFQAPDGSEIWAHRFVMAAR</sequence>
<proteinExistence type="predicted"/>
<feature type="domain" description="BTB" evidence="1">
    <location>
        <begin position="73"/>
        <end position="105"/>
    </location>
</feature>
<dbReference type="InterPro" id="IPR000210">
    <property type="entry name" value="BTB/POZ_dom"/>
</dbReference>
<keyword evidence="3" id="KW-1185">Reference proteome</keyword>
<dbReference type="Proteomes" id="UP000821837">
    <property type="component" value="Chromosome 8"/>
</dbReference>
<accession>A0A9D4SQM7</accession>
<name>A0A9D4SQM7_RHISA</name>
<dbReference type="Gene3D" id="3.30.710.10">
    <property type="entry name" value="Potassium Channel Kv1.1, Chain A"/>
    <property type="match status" value="1"/>
</dbReference>
<comment type="caution">
    <text evidence="2">The sequence shown here is derived from an EMBL/GenBank/DDBJ whole genome shotgun (WGS) entry which is preliminary data.</text>
</comment>
<dbReference type="EMBL" id="JABSTV010001254">
    <property type="protein sequence ID" value="KAH7939906.1"/>
    <property type="molecule type" value="Genomic_DNA"/>
</dbReference>
<dbReference type="VEuPathDB" id="VectorBase:RSAN_044163"/>
<protein>
    <recommendedName>
        <fullName evidence="1">BTB domain-containing protein</fullName>
    </recommendedName>
</protein>
<organism evidence="2 3">
    <name type="scientific">Rhipicephalus sanguineus</name>
    <name type="common">Brown dog tick</name>
    <name type="synonym">Ixodes sanguineus</name>
    <dbReference type="NCBI Taxonomy" id="34632"/>
    <lineage>
        <taxon>Eukaryota</taxon>
        <taxon>Metazoa</taxon>
        <taxon>Ecdysozoa</taxon>
        <taxon>Arthropoda</taxon>
        <taxon>Chelicerata</taxon>
        <taxon>Arachnida</taxon>
        <taxon>Acari</taxon>
        <taxon>Parasitiformes</taxon>
        <taxon>Ixodida</taxon>
        <taxon>Ixodoidea</taxon>
        <taxon>Ixodidae</taxon>
        <taxon>Rhipicephalinae</taxon>
        <taxon>Rhipicephalus</taxon>
        <taxon>Rhipicephalus</taxon>
    </lineage>
</organism>
<evidence type="ECO:0000313" key="3">
    <source>
        <dbReference type="Proteomes" id="UP000821837"/>
    </source>
</evidence>
<reference evidence="2" key="2">
    <citation type="submission" date="2021-09" db="EMBL/GenBank/DDBJ databases">
        <authorList>
            <person name="Jia N."/>
            <person name="Wang J."/>
            <person name="Shi W."/>
            <person name="Du L."/>
            <person name="Sun Y."/>
            <person name="Zhan W."/>
            <person name="Jiang J."/>
            <person name="Wang Q."/>
            <person name="Zhang B."/>
            <person name="Ji P."/>
            <person name="Sakyi L.B."/>
            <person name="Cui X."/>
            <person name="Yuan T."/>
            <person name="Jiang B."/>
            <person name="Yang W."/>
            <person name="Lam T.T.-Y."/>
            <person name="Chang Q."/>
            <person name="Ding S."/>
            <person name="Wang X."/>
            <person name="Zhu J."/>
            <person name="Ruan X."/>
            <person name="Zhao L."/>
            <person name="Wei J."/>
            <person name="Que T."/>
            <person name="Du C."/>
            <person name="Cheng J."/>
            <person name="Dai P."/>
            <person name="Han X."/>
            <person name="Huang E."/>
            <person name="Gao Y."/>
            <person name="Liu J."/>
            <person name="Shao H."/>
            <person name="Ye R."/>
            <person name="Li L."/>
            <person name="Wei W."/>
            <person name="Wang X."/>
            <person name="Wang C."/>
            <person name="Huo Q."/>
            <person name="Li W."/>
            <person name="Guo W."/>
            <person name="Chen H."/>
            <person name="Chen S."/>
            <person name="Zhou L."/>
            <person name="Zhou L."/>
            <person name="Ni X."/>
            <person name="Tian J."/>
            <person name="Zhou Y."/>
            <person name="Sheng Y."/>
            <person name="Liu T."/>
            <person name="Pan Y."/>
            <person name="Xia L."/>
            <person name="Li J."/>
            <person name="Zhao F."/>
            <person name="Cao W."/>
        </authorList>
    </citation>
    <scope>NUCLEOTIDE SEQUENCE</scope>
    <source>
        <strain evidence="2">Rsan-2018</strain>
        <tissue evidence="2">Larvae</tissue>
    </source>
</reference>